<dbReference type="Gene3D" id="1.10.10.800">
    <property type="match status" value="1"/>
</dbReference>
<comment type="caution">
    <text evidence="3">The sequence shown here is derived from an EMBL/GenBank/DDBJ whole genome shotgun (WGS) entry which is preliminary data.</text>
</comment>
<dbReference type="PANTHER" id="PTHR47751">
    <property type="entry name" value="SUPERFAMILY HYDROLASE, PUTATIVE (AFU_ORTHOLOGUE AFUA_2G16580)-RELATED"/>
    <property type="match status" value="1"/>
</dbReference>
<sequence>MGFEDVEFKTVDGVTLRGRIFQAANRGVGVVMSPGFNATKEMMGLPSTALAFQQAGVTALIYDPRGVGSSDGEPRNNINPFQQIDDMSDALTFLSSQSCIDPRKGVGLWGFSLGAAVAMATAAVDTRAKFVVGICPGTETTYDPSKLQQVLSKASKDRESRLKGNQPFYAPMLNKKGENPVGWDPGFEKEAIVRLFQAQDDTDPLRASLAPGHANRTTVATYRHMLLWDIKHISQYLAKPILFLLAEHDQVISVDKQLVHFKALPGAKRLHIQKGAKHMDILEGTSSVSVNQVQVDFVRDVLEGRVDNI</sequence>
<dbReference type="Pfam" id="PF00561">
    <property type="entry name" value="Abhydrolase_1"/>
    <property type="match status" value="1"/>
</dbReference>
<gene>
    <name evidence="3" type="ORF">GRF29_77g540439</name>
</gene>
<protein>
    <recommendedName>
        <fullName evidence="2">AB hydrolase-1 domain-containing protein</fullName>
    </recommendedName>
</protein>
<dbReference type="InterPro" id="IPR029058">
    <property type="entry name" value="AB_hydrolase_fold"/>
</dbReference>
<evidence type="ECO:0000313" key="4">
    <source>
        <dbReference type="Proteomes" id="UP001280581"/>
    </source>
</evidence>
<dbReference type="Proteomes" id="UP001280581">
    <property type="component" value="Unassembled WGS sequence"/>
</dbReference>
<dbReference type="InterPro" id="IPR051411">
    <property type="entry name" value="Polyketide_trans_af380"/>
</dbReference>
<dbReference type="Gene3D" id="3.40.50.1820">
    <property type="entry name" value="alpha/beta hydrolase"/>
    <property type="match status" value="1"/>
</dbReference>
<evidence type="ECO:0000256" key="1">
    <source>
        <dbReference type="ARBA" id="ARBA00029464"/>
    </source>
</evidence>
<organism evidence="3 4">
    <name type="scientific">Pseudopithomyces chartarum</name>
    <dbReference type="NCBI Taxonomy" id="1892770"/>
    <lineage>
        <taxon>Eukaryota</taxon>
        <taxon>Fungi</taxon>
        <taxon>Dikarya</taxon>
        <taxon>Ascomycota</taxon>
        <taxon>Pezizomycotina</taxon>
        <taxon>Dothideomycetes</taxon>
        <taxon>Pleosporomycetidae</taxon>
        <taxon>Pleosporales</taxon>
        <taxon>Massarineae</taxon>
        <taxon>Didymosphaeriaceae</taxon>
        <taxon>Pseudopithomyces</taxon>
    </lineage>
</organism>
<dbReference type="AlphaFoldDB" id="A0AAN6RIF3"/>
<evidence type="ECO:0000259" key="2">
    <source>
        <dbReference type="Pfam" id="PF00561"/>
    </source>
</evidence>
<dbReference type="InterPro" id="IPR000073">
    <property type="entry name" value="AB_hydrolase_1"/>
</dbReference>
<keyword evidence="4" id="KW-1185">Reference proteome</keyword>
<dbReference type="EMBL" id="WVTA01000007">
    <property type="protein sequence ID" value="KAK3208387.1"/>
    <property type="molecule type" value="Genomic_DNA"/>
</dbReference>
<proteinExistence type="inferred from homology"/>
<evidence type="ECO:0000313" key="3">
    <source>
        <dbReference type="EMBL" id="KAK3208387.1"/>
    </source>
</evidence>
<dbReference type="PANTHER" id="PTHR47751:SF2">
    <property type="entry name" value="DLTD N-TERMINAL DOMAIN PROTEIN (AFU_ORTHOLOGUE AFUA_8G00380)-RELATED"/>
    <property type="match status" value="1"/>
</dbReference>
<dbReference type="SUPFAM" id="SSF53474">
    <property type="entry name" value="alpha/beta-Hydrolases"/>
    <property type="match status" value="1"/>
</dbReference>
<name>A0AAN6RIF3_9PLEO</name>
<comment type="similarity">
    <text evidence="1">Belongs to the polyketide transferase af380 family.</text>
</comment>
<reference evidence="3 4" key="1">
    <citation type="submission" date="2021-02" db="EMBL/GenBank/DDBJ databases">
        <title>Genome assembly of Pseudopithomyces chartarum.</title>
        <authorList>
            <person name="Jauregui R."/>
            <person name="Singh J."/>
            <person name="Voisey C."/>
        </authorList>
    </citation>
    <scope>NUCLEOTIDE SEQUENCE [LARGE SCALE GENOMIC DNA]</scope>
    <source>
        <strain evidence="3 4">AGR01</strain>
    </source>
</reference>
<accession>A0AAN6RIF3</accession>
<feature type="domain" description="AB hydrolase-1" evidence="2">
    <location>
        <begin position="50"/>
        <end position="284"/>
    </location>
</feature>